<dbReference type="OrthoDB" id="10049552at2759"/>
<evidence type="ECO:0000313" key="2">
    <source>
        <dbReference type="Proteomes" id="UP000009022"/>
    </source>
</evidence>
<dbReference type="Gene3D" id="3.40.1090.10">
    <property type="entry name" value="Cytosolic phospholipase A2 catalytic domain"/>
    <property type="match status" value="1"/>
</dbReference>
<evidence type="ECO:0008006" key="3">
    <source>
        <dbReference type="Google" id="ProtNLM"/>
    </source>
</evidence>
<accession>B3SD66</accession>
<gene>
    <name evidence="1" type="ORF">TRIADDRAFT_62224</name>
</gene>
<proteinExistence type="predicted"/>
<dbReference type="HOGENOM" id="CLU_1344809_0_0_1"/>
<dbReference type="GeneID" id="6759407"/>
<keyword evidence="2" id="KW-1185">Reference proteome</keyword>
<sequence length="204" mass="23712">MHKSQGDKYLQRLIEWQNEVKDQFQRLRVLKPEDYKGDIIAPGLTIPKCRWNCNPKYQAADILSLYRDELHDIFRKRPALHILFNFKSHNYSGTRLKDKFDSYFGDIKLSEPLVDIDQEYGNEAYEYDAKPSKVFIDGKVHANNPAGYCYKYALDQGIKKENIYMSSLGTGDCVDGILWPKKTPRHDYFVTTASSLNQLSCQQV</sequence>
<dbReference type="PANTHER" id="PTHR32176:SF92">
    <property type="entry name" value="XYLOSE ISOMERASE"/>
    <property type="match status" value="1"/>
</dbReference>
<organism evidence="1 2">
    <name type="scientific">Trichoplax adhaerens</name>
    <name type="common">Trichoplax reptans</name>
    <dbReference type="NCBI Taxonomy" id="10228"/>
    <lineage>
        <taxon>Eukaryota</taxon>
        <taxon>Metazoa</taxon>
        <taxon>Placozoa</taxon>
        <taxon>Uniplacotomia</taxon>
        <taxon>Trichoplacea</taxon>
        <taxon>Trichoplacidae</taxon>
        <taxon>Trichoplax</taxon>
    </lineage>
</organism>
<reference evidence="1 2" key="1">
    <citation type="journal article" date="2008" name="Nature">
        <title>The Trichoplax genome and the nature of placozoans.</title>
        <authorList>
            <person name="Srivastava M."/>
            <person name="Begovic E."/>
            <person name="Chapman J."/>
            <person name="Putnam N.H."/>
            <person name="Hellsten U."/>
            <person name="Kawashima T."/>
            <person name="Kuo A."/>
            <person name="Mitros T."/>
            <person name="Salamov A."/>
            <person name="Carpenter M.L."/>
            <person name="Signorovitch A.Y."/>
            <person name="Moreno M.A."/>
            <person name="Kamm K."/>
            <person name="Grimwood J."/>
            <person name="Schmutz J."/>
            <person name="Shapiro H."/>
            <person name="Grigoriev I.V."/>
            <person name="Buss L.W."/>
            <person name="Schierwater B."/>
            <person name="Dellaporta S.L."/>
            <person name="Rokhsar D.S."/>
        </authorList>
    </citation>
    <scope>NUCLEOTIDE SEQUENCE [LARGE SCALE GENOMIC DNA]</scope>
    <source>
        <strain evidence="1 2">Grell-BS-1999</strain>
    </source>
</reference>
<evidence type="ECO:0000313" key="1">
    <source>
        <dbReference type="EMBL" id="EDV19326.1"/>
    </source>
</evidence>
<dbReference type="InParanoid" id="B3SD66"/>
<dbReference type="AlphaFoldDB" id="B3SD66"/>
<dbReference type="Proteomes" id="UP000009022">
    <property type="component" value="Unassembled WGS sequence"/>
</dbReference>
<dbReference type="RefSeq" id="XP_002118177.1">
    <property type="nucleotide sequence ID" value="XM_002118141.1"/>
</dbReference>
<name>B3SD66_TRIAD</name>
<dbReference type="KEGG" id="tad:TRIADDRAFT_62224"/>
<protein>
    <recommendedName>
        <fullName evidence="3">PNPLA domain-containing protein</fullName>
    </recommendedName>
</protein>
<dbReference type="CTD" id="6759407"/>
<dbReference type="PANTHER" id="PTHR32176">
    <property type="entry name" value="XYLOSE ISOMERASE"/>
    <property type="match status" value="1"/>
</dbReference>
<dbReference type="GO" id="GO:0047372">
    <property type="term" value="F:monoacylglycerol lipase activity"/>
    <property type="evidence" value="ECO:0000318"/>
    <property type="project" value="GO_Central"/>
</dbReference>
<dbReference type="GO" id="GO:0004620">
    <property type="term" value="F:phospholipase activity"/>
    <property type="evidence" value="ECO:0000318"/>
    <property type="project" value="GO_Central"/>
</dbReference>
<dbReference type="EMBL" id="DS985276">
    <property type="protein sequence ID" value="EDV19326.1"/>
    <property type="molecule type" value="Genomic_DNA"/>
</dbReference>